<accession>A0A8E2DTP3</accession>
<keyword evidence="2" id="KW-1185">Reference proteome</keyword>
<dbReference type="Proteomes" id="UP000250043">
    <property type="component" value="Unassembled WGS sequence"/>
</dbReference>
<name>A0A8E2DTP3_9APHY</name>
<proteinExistence type="predicted"/>
<dbReference type="AlphaFoldDB" id="A0A8E2DTP3"/>
<gene>
    <name evidence="1" type="ORF">OBBRIDRAFT_788200</name>
</gene>
<evidence type="ECO:0000313" key="2">
    <source>
        <dbReference type="Proteomes" id="UP000250043"/>
    </source>
</evidence>
<organism evidence="1 2">
    <name type="scientific">Obba rivulosa</name>
    <dbReference type="NCBI Taxonomy" id="1052685"/>
    <lineage>
        <taxon>Eukaryota</taxon>
        <taxon>Fungi</taxon>
        <taxon>Dikarya</taxon>
        <taxon>Basidiomycota</taxon>
        <taxon>Agaricomycotina</taxon>
        <taxon>Agaricomycetes</taxon>
        <taxon>Polyporales</taxon>
        <taxon>Gelatoporiaceae</taxon>
        <taxon>Obba</taxon>
    </lineage>
</organism>
<sequence>MRSLAACCTAVARVHLPTRLRETRLAHVPQFRNVKGKTALQVPRLRATPASHQEMHAASRSLCLHHCFISSVEGRYRESWYP</sequence>
<reference evidence="1 2" key="1">
    <citation type="submission" date="2016-07" db="EMBL/GenBank/DDBJ databases">
        <title>Draft genome of the white-rot fungus Obba rivulosa 3A-2.</title>
        <authorList>
            <consortium name="DOE Joint Genome Institute"/>
            <person name="Miettinen O."/>
            <person name="Riley R."/>
            <person name="Acob R."/>
            <person name="Barry K."/>
            <person name="Cullen D."/>
            <person name="De Vries R."/>
            <person name="Hainaut M."/>
            <person name="Hatakka A."/>
            <person name="Henrissat B."/>
            <person name="Hilden K."/>
            <person name="Kuo R."/>
            <person name="Labutti K."/>
            <person name="Lipzen A."/>
            <person name="Makela M.R."/>
            <person name="Sandor L."/>
            <person name="Spatafora J.W."/>
            <person name="Grigoriev I.V."/>
            <person name="Hibbett D.S."/>
        </authorList>
    </citation>
    <scope>NUCLEOTIDE SEQUENCE [LARGE SCALE GENOMIC DNA]</scope>
    <source>
        <strain evidence="1 2">3A-2</strain>
    </source>
</reference>
<protein>
    <submittedName>
        <fullName evidence="1">Uncharacterized protein</fullName>
    </submittedName>
</protein>
<evidence type="ECO:0000313" key="1">
    <source>
        <dbReference type="EMBL" id="OCH95649.1"/>
    </source>
</evidence>
<dbReference type="EMBL" id="KV722335">
    <property type="protein sequence ID" value="OCH95649.1"/>
    <property type="molecule type" value="Genomic_DNA"/>
</dbReference>